<organism evidence="2 3">
    <name type="scientific">Portunus trituberculatus</name>
    <name type="common">Swimming crab</name>
    <name type="synonym">Neptunus trituberculatus</name>
    <dbReference type="NCBI Taxonomy" id="210409"/>
    <lineage>
        <taxon>Eukaryota</taxon>
        <taxon>Metazoa</taxon>
        <taxon>Ecdysozoa</taxon>
        <taxon>Arthropoda</taxon>
        <taxon>Crustacea</taxon>
        <taxon>Multicrustacea</taxon>
        <taxon>Malacostraca</taxon>
        <taxon>Eumalacostraca</taxon>
        <taxon>Eucarida</taxon>
        <taxon>Decapoda</taxon>
        <taxon>Pleocyemata</taxon>
        <taxon>Brachyura</taxon>
        <taxon>Eubrachyura</taxon>
        <taxon>Portunoidea</taxon>
        <taxon>Portunidae</taxon>
        <taxon>Portuninae</taxon>
        <taxon>Portunus</taxon>
    </lineage>
</organism>
<dbReference type="Proteomes" id="UP000324222">
    <property type="component" value="Unassembled WGS sequence"/>
</dbReference>
<protein>
    <submittedName>
        <fullName evidence="2">Uncharacterized protein</fullName>
    </submittedName>
</protein>
<accession>A0A5B7JQ83</accession>
<dbReference type="EMBL" id="VSRR010108278">
    <property type="protein sequence ID" value="MPC97019.1"/>
    <property type="molecule type" value="Genomic_DNA"/>
</dbReference>
<proteinExistence type="predicted"/>
<keyword evidence="3" id="KW-1185">Reference proteome</keyword>
<sequence length="72" mass="7667">MPPTDTHVHTLKEIHKTCYILSSSPPTALTHNALLREGFALDEVVGQREVEGGGDGGESGLGVEVLLADSRR</sequence>
<reference evidence="2 3" key="1">
    <citation type="submission" date="2019-05" db="EMBL/GenBank/DDBJ databases">
        <title>Another draft genome of Portunus trituberculatus and its Hox gene families provides insights of decapod evolution.</title>
        <authorList>
            <person name="Jeong J.-H."/>
            <person name="Song I."/>
            <person name="Kim S."/>
            <person name="Choi T."/>
            <person name="Kim D."/>
            <person name="Ryu S."/>
            <person name="Kim W."/>
        </authorList>
    </citation>
    <scope>NUCLEOTIDE SEQUENCE [LARGE SCALE GENOMIC DNA]</scope>
    <source>
        <tissue evidence="2">Muscle</tissue>
    </source>
</reference>
<evidence type="ECO:0000256" key="1">
    <source>
        <dbReference type="SAM" id="MobiDB-lite"/>
    </source>
</evidence>
<comment type="caution">
    <text evidence="2">The sequence shown here is derived from an EMBL/GenBank/DDBJ whole genome shotgun (WGS) entry which is preliminary data.</text>
</comment>
<evidence type="ECO:0000313" key="2">
    <source>
        <dbReference type="EMBL" id="MPC97019.1"/>
    </source>
</evidence>
<name>A0A5B7JQ83_PORTR</name>
<evidence type="ECO:0000313" key="3">
    <source>
        <dbReference type="Proteomes" id="UP000324222"/>
    </source>
</evidence>
<dbReference type="AlphaFoldDB" id="A0A5B7JQ83"/>
<gene>
    <name evidence="2" type="ORF">E2C01_092307</name>
</gene>
<feature type="region of interest" description="Disordered" evidence="1">
    <location>
        <begin position="50"/>
        <end position="72"/>
    </location>
</feature>